<comment type="caution">
    <text evidence="3">The sequence shown here is derived from an EMBL/GenBank/DDBJ whole genome shotgun (WGS) entry which is preliminary data.</text>
</comment>
<dbReference type="PROSITE" id="PS50006">
    <property type="entry name" value="FHA_DOMAIN"/>
    <property type="match status" value="1"/>
</dbReference>
<evidence type="ECO:0000259" key="2">
    <source>
        <dbReference type="PROSITE" id="PS50006"/>
    </source>
</evidence>
<dbReference type="SMART" id="SM00240">
    <property type="entry name" value="FHA"/>
    <property type="match status" value="1"/>
</dbReference>
<dbReference type="PANTHER" id="PTHR23308">
    <property type="entry name" value="NUCLEAR INHIBITOR OF PROTEIN PHOSPHATASE-1"/>
    <property type="match status" value="1"/>
</dbReference>
<sequence>MMEISGQSLSYAHANLPKPLLFSTSPSPNFYHSRFSVLAHQHHGILYFKKNIPIRFQLQDIKIKAGKQRRFGPATVKASEAASPTSGVSERWLLEPVGDGNSRHIGYKVPMPDAFEIASSSVTVGRLAEKADMVIPVATVSGVHALLQNKDGSLLVTDLDSTNGTFIDEQRLRSGDVARVPPGSRITFGDIHLAMFRVSKIEKAENTSSEGEPEAKVETDSPPANTN</sequence>
<dbReference type="Proteomes" id="UP001370490">
    <property type="component" value="Unassembled WGS sequence"/>
</dbReference>
<dbReference type="EMBL" id="JBAMMX010000015">
    <property type="protein sequence ID" value="KAK6926461.1"/>
    <property type="molecule type" value="Genomic_DNA"/>
</dbReference>
<reference evidence="3 4" key="1">
    <citation type="submission" date="2023-12" db="EMBL/GenBank/DDBJ databases">
        <title>A high-quality genome assembly for Dillenia turbinata (Dilleniales).</title>
        <authorList>
            <person name="Chanderbali A."/>
        </authorList>
    </citation>
    <scope>NUCLEOTIDE SEQUENCE [LARGE SCALE GENOMIC DNA]</scope>
    <source>
        <strain evidence="3">LSX21</strain>
        <tissue evidence="3">Leaf</tissue>
    </source>
</reference>
<dbReference type="InterPro" id="IPR008984">
    <property type="entry name" value="SMAD_FHA_dom_sf"/>
</dbReference>
<dbReference type="AlphaFoldDB" id="A0AAN8Z695"/>
<dbReference type="FunFam" id="2.60.200.20:FF:000063">
    <property type="entry name" value="Predicted protein"/>
    <property type="match status" value="1"/>
</dbReference>
<proteinExistence type="predicted"/>
<gene>
    <name evidence="3" type="ORF">RJ641_008180</name>
</gene>
<dbReference type="Pfam" id="PF00498">
    <property type="entry name" value="FHA"/>
    <property type="match status" value="1"/>
</dbReference>
<evidence type="ECO:0000313" key="3">
    <source>
        <dbReference type="EMBL" id="KAK6926461.1"/>
    </source>
</evidence>
<name>A0AAN8Z695_9MAGN</name>
<evidence type="ECO:0000256" key="1">
    <source>
        <dbReference type="SAM" id="MobiDB-lite"/>
    </source>
</evidence>
<evidence type="ECO:0000313" key="4">
    <source>
        <dbReference type="Proteomes" id="UP001370490"/>
    </source>
</evidence>
<dbReference type="SUPFAM" id="SSF49879">
    <property type="entry name" value="SMAD/FHA domain"/>
    <property type="match status" value="1"/>
</dbReference>
<keyword evidence="4" id="KW-1185">Reference proteome</keyword>
<protein>
    <submittedName>
        <fullName evidence="3">Forkhead-associated (FHA) domain</fullName>
    </submittedName>
</protein>
<accession>A0AAN8Z695</accession>
<organism evidence="3 4">
    <name type="scientific">Dillenia turbinata</name>
    <dbReference type="NCBI Taxonomy" id="194707"/>
    <lineage>
        <taxon>Eukaryota</taxon>
        <taxon>Viridiplantae</taxon>
        <taxon>Streptophyta</taxon>
        <taxon>Embryophyta</taxon>
        <taxon>Tracheophyta</taxon>
        <taxon>Spermatophyta</taxon>
        <taxon>Magnoliopsida</taxon>
        <taxon>eudicotyledons</taxon>
        <taxon>Gunneridae</taxon>
        <taxon>Pentapetalae</taxon>
        <taxon>Dilleniales</taxon>
        <taxon>Dilleniaceae</taxon>
        <taxon>Dillenia</taxon>
    </lineage>
</organism>
<dbReference type="Gene3D" id="2.60.200.20">
    <property type="match status" value="1"/>
</dbReference>
<feature type="domain" description="FHA" evidence="2">
    <location>
        <begin position="122"/>
        <end position="172"/>
    </location>
</feature>
<feature type="region of interest" description="Disordered" evidence="1">
    <location>
        <begin position="203"/>
        <end position="227"/>
    </location>
</feature>
<dbReference type="CDD" id="cd00060">
    <property type="entry name" value="FHA"/>
    <property type="match status" value="1"/>
</dbReference>
<dbReference type="InterPro" id="IPR000253">
    <property type="entry name" value="FHA_dom"/>
</dbReference>
<dbReference type="InterPro" id="IPR050923">
    <property type="entry name" value="Cell_Proc_Reg/RNA_Proc"/>
</dbReference>